<evidence type="ECO:0000313" key="8">
    <source>
        <dbReference type="Proteomes" id="UP000237061"/>
    </source>
</evidence>
<comment type="similarity">
    <text evidence="1">Belongs to the transglycosylase family. Rpf subfamily.</text>
</comment>
<dbReference type="GO" id="GO:0016787">
    <property type="term" value="F:hydrolase activity"/>
    <property type="evidence" value="ECO:0007669"/>
    <property type="project" value="UniProtKB-KW"/>
</dbReference>
<dbReference type="CDD" id="cd13925">
    <property type="entry name" value="RPF"/>
    <property type="match status" value="1"/>
</dbReference>
<dbReference type="Gene3D" id="2.20.230.10">
    <property type="entry name" value="Resuscitation-promoting factor rpfb"/>
    <property type="match status" value="1"/>
</dbReference>
<keyword evidence="5" id="KW-0812">Transmembrane</keyword>
<reference evidence="7 8" key="1">
    <citation type="submission" date="2018-01" db="EMBL/GenBank/DDBJ databases">
        <title>Arthrobacter sp. nov., from glaciers in China.</title>
        <authorList>
            <person name="Liu Q."/>
            <person name="Xin Y.-H."/>
        </authorList>
    </citation>
    <scope>NUCLEOTIDE SEQUENCE [LARGE SCALE GENOMIC DNA]</scope>
    <source>
        <strain evidence="7 8">HLT2-12-2</strain>
    </source>
</reference>
<feature type="domain" description="G5" evidence="6">
    <location>
        <begin position="203"/>
        <end position="284"/>
    </location>
</feature>
<accession>A0A2S4A171</accession>
<protein>
    <submittedName>
        <fullName evidence="7">Transglycosylase</fullName>
    </submittedName>
</protein>
<dbReference type="Gene3D" id="1.10.530.10">
    <property type="match status" value="1"/>
</dbReference>
<evidence type="ECO:0000259" key="6">
    <source>
        <dbReference type="PROSITE" id="PS51109"/>
    </source>
</evidence>
<evidence type="ECO:0000256" key="2">
    <source>
        <dbReference type="ARBA" id="ARBA00022729"/>
    </source>
</evidence>
<dbReference type="SMART" id="SM01208">
    <property type="entry name" value="G5"/>
    <property type="match status" value="1"/>
</dbReference>
<dbReference type="Proteomes" id="UP000237061">
    <property type="component" value="Unassembled WGS sequence"/>
</dbReference>
<dbReference type="EMBL" id="PPXC01000002">
    <property type="protein sequence ID" value="POH74867.1"/>
    <property type="molecule type" value="Genomic_DNA"/>
</dbReference>
<evidence type="ECO:0000256" key="1">
    <source>
        <dbReference type="ARBA" id="ARBA00010830"/>
    </source>
</evidence>
<evidence type="ECO:0000313" key="7">
    <source>
        <dbReference type="EMBL" id="POH74867.1"/>
    </source>
</evidence>
<evidence type="ECO:0000256" key="4">
    <source>
        <dbReference type="SAM" id="MobiDB-lite"/>
    </source>
</evidence>
<feature type="compositionally biased region" description="Low complexity" evidence="4">
    <location>
        <begin position="289"/>
        <end position="306"/>
    </location>
</feature>
<keyword evidence="5" id="KW-0472">Membrane</keyword>
<dbReference type="InterPro" id="IPR023346">
    <property type="entry name" value="Lysozyme-like_dom_sf"/>
</dbReference>
<keyword evidence="3" id="KW-0378">Hydrolase</keyword>
<dbReference type="AlphaFoldDB" id="A0A2S4A171"/>
<dbReference type="InterPro" id="IPR007137">
    <property type="entry name" value="DUF348"/>
</dbReference>
<proteinExistence type="inferred from homology"/>
<gene>
    <name evidence="7" type="ORF">CVS27_03090</name>
</gene>
<dbReference type="PROSITE" id="PS51109">
    <property type="entry name" value="G5"/>
    <property type="match status" value="1"/>
</dbReference>
<evidence type="ECO:0000256" key="3">
    <source>
        <dbReference type="ARBA" id="ARBA00022801"/>
    </source>
</evidence>
<keyword evidence="8" id="KW-1185">Reference proteome</keyword>
<dbReference type="Pfam" id="PF03990">
    <property type="entry name" value="DUF348"/>
    <property type="match status" value="3"/>
</dbReference>
<keyword evidence="5" id="KW-1133">Transmembrane helix</keyword>
<comment type="caution">
    <text evidence="7">The sequence shown here is derived from an EMBL/GenBank/DDBJ whole genome shotgun (WGS) entry which is preliminary data.</text>
</comment>
<name>A0A2S4A171_ARTGL</name>
<keyword evidence="2" id="KW-0732">Signal</keyword>
<organism evidence="7 8">
    <name type="scientific">Arthrobacter glacialis</name>
    <dbReference type="NCBI Taxonomy" id="1664"/>
    <lineage>
        <taxon>Bacteria</taxon>
        <taxon>Bacillati</taxon>
        <taxon>Actinomycetota</taxon>
        <taxon>Actinomycetes</taxon>
        <taxon>Micrococcales</taxon>
        <taxon>Micrococcaceae</taxon>
        <taxon>Arthrobacter</taxon>
    </lineage>
</organism>
<dbReference type="Pfam" id="PF07501">
    <property type="entry name" value="G5"/>
    <property type="match status" value="1"/>
</dbReference>
<dbReference type="Pfam" id="PF06737">
    <property type="entry name" value="Transglycosylas"/>
    <property type="match status" value="1"/>
</dbReference>
<dbReference type="InterPro" id="IPR011098">
    <property type="entry name" value="G5_dom"/>
</dbReference>
<dbReference type="SUPFAM" id="SSF53955">
    <property type="entry name" value="Lysozyme-like"/>
    <property type="match status" value="1"/>
</dbReference>
<feature type="transmembrane region" description="Helical" evidence="5">
    <location>
        <begin position="12"/>
        <end position="33"/>
    </location>
</feature>
<evidence type="ECO:0000256" key="5">
    <source>
        <dbReference type="SAM" id="Phobius"/>
    </source>
</evidence>
<feature type="region of interest" description="Disordered" evidence="4">
    <location>
        <begin position="281"/>
        <end position="306"/>
    </location>
</feature>
<dbReference type="InterPro" id="IPR010618">
    <property type="entry name" value="RPF"/>
</dbReference>
<sequence length="389" mass="39465">MNFLYKTDGKLSFLKLAGQAAVLVALVAGLLTFTGTSKSVTLVMDGQSSSVQAFGGSVADVLKGANVSVTGEDHVSPALDTAVVDGDVVTVNTAKDITVSLDGAEKTVTTTSTKISGLISQLGIAANARLSVPADTLLANSSDISIITPKQVTLVADGKKTVKTTTAQDVSAVLAEAGLNLAPTDQVSVPGVATVVENMVVKVTRVNTNGTDTATEAVAFESEQKVDAELFKDEKKTTREGVAGSLEKTFRTVTIDGAVVSRTETGSKVVVAPVAAQISVGSKERPAPKAEAAATPAAGANTGASAPAMSNEAMWDAIAQCESTGNWAINSGNGYYGGLQFDIGTWIGAGGGAYAPNASLATKAQQIDIANKVYATRGLQPWGCAHAAG</sequence>